<evidence type="ECO:0000256" key="1">
    <source>
        <dbReference type="SAM" id="MobiDB-lite"/>
    </source>
</evidence>
<name>A0A511K7N1_RHOTO</name>
<feature type="region of interest" description="Disordered" evidence="1">
    <location>
        <begin position="246"/>
        <end position="266"/>
    </location>
</feature>
<organism evidence="2 3">
    <name type="scientific">Rhodotorula toruloides</name>
    <name type="common">Yeast</name>
    <name type="synonym">Rhodosporidium toruloides</name>
    <dbReference type="NCBI Taxonomy" id="5286"/>
    <lineage>
        <taxon>Eukaryota</taxon>
        <taxon>Fungi</taxon>
        <taxon>Dikarya</taxon>
        <taxon>Basidiomycota</taxon>
        <taxon>Pucciniomycotina</taxon>
        <taxon>Microbotryomycetes</taxon>
        <taxon>Sporidiobolales</taxon>
        <taxon>Sporidiobolaceae</taxon>
        <taxon>Rhodotorula</taxon>
    </lineage>
</organism>
<dbReference type="AlphaFoldDB" id="A0A511K7N1"/>
<reference evidence="2 3" key="1">
    <citation type="submission" date="2019-07" db="EMBL/GenBank/DDBJ databases">
        <title>Rhodotorula toruloides NBRC10032 genome sequencing.</title>
        <authorList>
            <person name="Shida Y."/>
            <person name="Takaku H."/>
            <person name="Ogasawara W."/>
            <person name="Mori K."/>
        </authorList>
    </citation>
    <scope>NUCLEOTIDE SEQUENCE [LARGE SCALE GENOMIC DNA]</scope>
    <source>
        <strain evidence="2 3">NBRC10032</strain>
    </source>
</reference>
<dbReference type="Proteomes" id="UP000321518">
    <property type="component" value="Unassembled WGS sequence"/>
</dbReference>
<dbReference type="OrthoDB" id="3246989at2759"/>
<accession>A0A511K7N1</accession>
<comment type="caution">
    <text evidence="2">The sequence shown here is derived from an EMBL/GenBank/DDBJ whole genome shotgun (WGS) entry which is preliminary data.</text>
</comment>
<evidence type="ECO:0000313" key="2">
    <source>
        <dbReference type="EMBL" id="GEM06348.1"/>
    </source>
</evidence>
<evidence type="ECO:0000313" key="3">
    <source>
        <dbReference type="Proteomes" id="UP000321518"/>
    </source>
</evidence>
<gene>
    <name evidence="2" type="ORF">Rt10032_c01g0365</name>
</gene>
<proteinExistence type="predicted"/>
<protein>
    <submittedName>
        <fullName evidence="2">F-box domain contaning protein</fullName>
    </submittedName>
</protein>
<sequence>MKKRADALKPFYVSLQSSIASAESRALFPPFGNFFMFESVKALYEPENADQSSSAHAAARNAIMDDASRFAVEIKASFLSQLVKAPNEAGTELSCDDAGAVTLSQAAVEQLAEGDESAVKCPSYWRTTYMTFPAVLDHYKVCGSQPLTAKSLSTNVAGIVATRHVIAVVDTVEPDRFKDNPLSTTTLYALGTAFKCDDCKSRDGAVGPAVWSARYQGSARWSGMVQHILDKHAQPALALPTIEYTPLAPPSPGQDNPGGFFVEDDG</sequence>
<dbReference type="EMBL" id="BJWK01000001">
    <property type="protein sequence ID" value="GEM06348.1"/>
    <property type="molecule type" value="Genomic_DNA"/>
</dbReference>